<feature type="region of interest" description="Disordered" evidence="1">
    <location>
        <begin position="1"/>
        <end position="45"/>
    </location>
</feature>
<feature type="compositionally biased region" description="Low complexity" evidence="1">
    <location>
        <begin position="22"/>
        <end position="32"/>
    </location>
</feature>
<dbReference type="AlphaFoldDB" id="A0A328DXH9"/>
<accession>A0A328DXH9</accession>
<organism evidence="2 3">
    <name type="scientific">Cuscuta australis</name>
    <dbReference type="NCBI Taxonomy" id="267555"/>
    <lineage>
        <taxon>Eukaryota</taxon>
        <taxon>Viridiplantae</taxon>
        <taxon>Streptophyta</taxon>
        <taxon>Embryophyta</taxon>
        <taxon>Tracheophyta</taxon>
        <taxon>Spermatophyta</taxon>
        <taxon>Magnoliopsida</taxon>
        <taxon>eudicotyledons</taxon>
        <taxon>Gunneridae</taxon>
        <taxon>Pentapetalae</taxon>
        <taxon>asterids</taxon>
        <taxon>lamiids</taxon>
        <taxon>Solanales</taxon>
        <taxon>Convolvulaceae</taxon>
        <taxon>Cuscuteae</taxon>
        <taxon>Cuscuta</taxon>
        <taxon>Cuscuta subgen. Grammica</taxon>
        <taxon>Cuscuta sect. Cleistogrammica</taxon>
    </lineage>
</organism>
<keyword evidence="3" id="KW-1185">Reference proteome</keyword>
<comment type="caution">
    <text evidence="2">The sequence shown here is derived from an EMBL/GenBank/DDBJ whole genome shotgun (WGS) entry which is preliminary data.</text>
</comment>
<dbReference type="EMBL" id="NQVE01000090">
    <property type="protein sequence ID" value="RAL49178.1"/>
    <property type="molecule type" value="Genomic_DNA"/>
</dbReference>
<dbReference type="Proteomes" id="UP000249390">
    <property type="component" value="Unassembled WGS sequence"/>
</dbReference>
<proteinExistence type="predicted"/>
<feature type="compositionally biased region" description="Polar residues" evidence="1">
    <location>
        <begin position="1"/>
        <end position="14"/>
    </location>
</feature>
<name>A0A328DXH9_9ASTE</name>
<evidence type="ECO:0000256" key="1">
    <source>
        <dbReference type="SAM" id="MobiDB-lite"/>
    </source>
</evidence>
<gene>
    <name evidence="2" type="ORF">DM860_017822</name>
</gene>
<protein>
    <submittedName>
        <fullName evidence="2">Uncharacterized protein</fullName>
    </submittedName>
</protein>
<evidence type="ECO:0000313" key="3">
    <source>
        <dbReference type="Proteomes" id="UP000249390"/>
    </source>
</evidence>
<reference evidence="2 3" key="1">
    <citation type="submission" date="2018-06" db="EMBL/GenBank/DDBJ databases">
        <title>The Genome of Cuscuta australis (Dodder) Provides Insight into the Evolution of Plant Parasitism.</title>
        <authorList>
            <person name="Liu H."/>
        </authorList>
    </citation>
    <scope>NUCLEOTIDE SEQUENCE [LARGE SCALE GENOMIC DNA]</scope>
    <source>
        <strain evidence="3">cv. Yunnan</strain>
        <tissue evidence="2">Vines</tissue>
    </source>
</reference>
<sequence>MPACSESTTASTGHTSHEMGESSGQSQRPSQRLPRRRPTRAQLAHAQTEVAPVWAQQLLENQNTLMRSVAALQQQVHGLDRMREALRFENPKNLPSHQQQPRDDDPSTYQPLQ</sequence>
<feature type="region of interest" description="Disordered" evidence="1">
    <location>
        <begin position="82"/>
        <end position="113"/>
    </location>
</feature>
<evidence type="ECO:0000313" key="2">
    <source>
        <dbReference type="EMBL" id="RAL49178.1"/>
    </source>
</evidence>